<keyword evidence="7 8" id="KW-0472">Membrane</keyword>
<name>A0ABQ1LNL3_9PROT</name>
<proteinExistence type="predicted"/>
<keyword evidence="2" id="KW-0813">Transport</keyword>
<keyword evidence="6 8" id="KW-1133">Transmembrane helix</keyword>
<keyword evidence="5" id="KW-0769">Symport</keyword>
<evidence type="ECO:0000256" key="8">
    <source>
        <dbReference type="SAM" id="Phobius"/>
    </source>
</evidence>
<reference evidence="11" key="1">
    <citation type="journal article" date="2019" name="Int. J. Syst. Evol. Microbiol.">
        <title>The Global Catalogue of Microorganisms (GCM) 10K type strain sequencing project: providing services to taxonomists for standard genome sequencing and annotation.</title>
        <authorList>
            <consortium name="The Broad Institute Genomics Platform"/>
            <consortium name="The Broad Institute Genome Sequencing Center for Infectious Disease"/>
            <person name="Wu L."/>
            <person name="Ma J."/>
        </authorList>
    </citation>
    <scope>NUCLEOTIDE SEQUENCE [LARGE SCALE GENOMIC DNA]</scope>
    <source>
        <strain evidence="11">CCM 7132</strain>
    </source>
</reference>
<sequence>MTGSDQDRKRVIMAACVGNFLEFYNFMAYAFFAPMIAKAFFPNSSGLAGLFDALITFGAGFFLRPLGAFCVGIYARRYGHQAALMLTFAIMATGSLLLAATPSTRSIGLIAAFLIVLARMLQGFSDGGEVGPATAMLYDAAPPGKGGIISIMQYVTQLLGMVVAVIFGLILSLTLSHDALYAWGWRIPFFIGIAILPFGFWLRRQLPAQHDHHAEPHPFGATLRLLVTPKILLVFALIICGTITNYLRTFGVSYAIAVLHLPPGTAMLAMALGLICGVVAVIAGMRIAHNNPDPKLFVIMVSIIGTPLCMLYYALSITYPGLGTQIGLNLTVFLSSGLLIAPVWRLLFDAIPDHSRAFIFGLVYALAVSVFGGLTQPVTVLLIARFHDPMVPAWMLGVLMPLSLLAYLALRRRMIPPAPGATIITSEADRAY</sequence>
<evidence type="ECO:0000256" key="7">
    <source>
        <dbReference type="ARBA" id="ARBA00023136"/>
    </source>
</evidence>
<organism evidence="10 11">
    <name type="scientific">Asaia siamensis</name>
    <dbReference type="NCBI Taxonomy" id="110479"/>
    <lineage>
        <taxon>Bacteria</taxon>
        <taxon>Pseudomonadati</taxon>
        <taxon>Pseudomonadota</taxon>
        <taxon>Alphaproteobacteria</taxon>
        <taxon>Acetobacterales</taxon>
        <taxon>Acetobacteraceae</taxon>
        <taxon>Asaia</taxon>
    </lineage>
</organism>
<dbReference type="PANTHER" id="PTHR43528">
    <property type="entry name" value="ALPHA-KETOGLUTARATE PERMEASE"/>
    <property type="match status" value="1"/>
</dbReference>
<dbReference type="EMBL" id="BMCH01000002">
    <property type="protein sequence ID" value="GGC27198.1"/>
    <property type="molecule type" value="Genomic_DNA"/>
</dbReference>
<feature type="transmembrane region" description="Helical" evidence="8">
    <location>
        <begin position="359"/>
        <end position="384"/>
    </location>
</feature>
<dbReference type="PANTHER" id="PTHR43528:SF3">
    <property type="entry name" value="CITRATE-PROTON SYMPORTER"/>
    <property type="match status" value="1"/>
</dbReference>
<dbReference type="RefSeq" id="WP_188425759.1">
    <property type="nucleotide sequence ID" value="NZ_BMCH01000002.1"/>
</dbReference>
<evidence type="ECO:0000256" key="2">
    <source>
        <dbReference type="ARBA" id="ARBA00022448"/>
    </source>
</evidence>
<evidence type="ECO:0000256" key="4">
    <source>
        <dbReference type="ARBA" id="ARBA00022692"/>
    </source>
</evidence>
<comment type="subcellular location">
    <subcellularLocation>
        <location evidence="1">Cell membrane</location>
        <topology evidence="1">Multi-pass membrane protein</topology>
    </subcellularLocation>
</comment>
<feature type="transmembrane region" description="Helical" evidence="8">
    <location>
        <begin position="183"/>
        <end position="202"/>
    </location>
</feature>
<gene>
    <name evidence="10" type="ORF">GCM10007207_10840</name>
</gene>
<accession>A0ABQ1LNL3</accession>
<dbReference type="Gene3D" id="1.20.1250.20">
    <property type="entry name" value="MFS general substrate transporter like domains"/>
    <property type="match status" value="1"/>
</dbReference>
<evidence type="ECO:0000313" key="10">
    <source>
        <dbReference type="EMBL" id="GGC27198.1"/>
    </source>
</evidence>
<feature type="transmembrane region" description="Helical" evidence="8">
    <location>
        <begin position="53"/>
        <end position="75"/>
    </location>
</feature>
<dbReference type="PROSITE" id="PS50850">
    <property type="entry name" value="MFS"/>
    <property type="match status" value="1"/>
</dbReference>
<feature type="transmembrane region" description="Helical" evidence="8">
    <location>
        <begin position="146"/>
        <end position="171"/>
    </location>
</feature>
<dbReference type="InterPro" id="IPR020846">
    <property type="entry name" value="MFS_dom"/>
</dbReference>
<evidence type="ECO:0000256" key="6">
    <source>
        <dbReference type="ARBA" id="ARBA00022989"/>
    </source>
</evidence>
<dbReference type="SUPFAM" id="SSF103473">
    <property type="entry name" value="MFS general substrate transporter"/>
    <property type="match status" value="1"/>
</dbReference>
<evidence type="ECO:0000256" key="1">
    <source>
        <dbReference type="ARBA" id="ARBA00004651"/>
    </source>
</evidence>
<feature type="transmembrane region" description="Helical" evidence="8">
    <location>
        <begin position="106"/>
        <end position="125"/>
    </location>
</feature>
<protein>
    <submittedName>
        <fullName evidence="10">MFS transporter</fullName>
    </submittedName>
</protein>
<feature type="transmembrane region" description="Helical" evidence="8">
    <location>
        <begin position="390"/>
        <end position="410"/>
    </location>
</feature>
<feature type="transmembrane region" description="Helical" evidence="8">
    <location>
        <begin position="12"/>
        <end position="33"/>
    </location>
</feature>
<dbReference type="InterPro" id="IPR036259">
    <property type="entry name" value="MFS_trans_sf"/>
</dbReference>
<feature type="transmembrane region" description="Helical" evidence="8">
    <location>
        <begin position="223"/>
        <end position="244"/>
    </location>
</feature>
<feature type="transmembrane region" description="Helical" evidence="8">
    <location>
        <begin position="326"/>
        <end position="347"/>
    </location>
</feature>
<keyword evidence="11" id="KW-1185">Reference proteome</keyword>
<dbReference type="Proteomes" id="UP000637769">
    <property type="component" value="Unassembled WGS sequence"/>
</dbReference>
<dbReference type="InterPro" id="IPR011701">
    <property type="entry name" value="MFS"/>
</dbReference>
<dbReference type="InterPro" id="IPR051084">
    <property type="entry name" value="H+-coupled_symporters"/>
</dbReference>
<keyword evidence="4 8" id="KW-0812">Transmembrane</keyword>
<feature type="domain" description="Major facilitator superfamily (MFS) profile" evidence="9">
    <location>
        <begin position="11"/>
        <end position="415"/>
    </location>
</feature>
<feature type="transmembrane region" description="Helical" evidence="8">
    <location>
        <begin position="296"/>
        <end position="314"/>
    </location>
</feature>
<keyword evidence="3" id="KW-1003">Cell membrane</keyword>
<dbReference type="Pfam" id="PF07690">
    <property type="entry name" value="MFS_1"/>
    <property type="match status" value="1"/>
</dbReference>
<feature type="transmembrane region" description="Helical" evidence="8">
    <location>
        <begin position="264"/>
        <end position="284"/>
    </location>
</feature>
<evidence type="ECO:0000259" key="9">
    <source>
        <dbReference type="PROSITE" id="PS50850"/>
    </source>
</evidence>
<evidence type="ECO:0000256" key="3">
    <source>
        <dbReference type="ARBA" id="ARBA00022475"/>
    </source>
</evidence>
<evidence type="ECO:0000256" key="5">
    <source>
        <dbReference type="ARBA" id="ARBA00022847"/>
    </source>
</evidence>
<comment type="caution">
    <text evidence="10">The sequence shown here is derived from an EMBL/GenBank/DDBJ whole genome shotgun (WGS) entry which is preliminary data.</text>
</comment>
<evidence type="ECO:0000313" key="11">
    <source>
        <dbReference type="Proteomes" id="UP000637769"/>
    </source>
</evidence>